<dbReference type="EMBL" id="MU254005">
    <property type="protein sequence ID" value="KAG9243110.1"/>
    <property type="molecule type" value="Genomic_DNA"/>
</dbReference>
<protein>
    <submittedName>
        <fullName evidence="2">Uncharacterized protein</fullName>
    </submittedName>
</protein>
<comment type="caution">
    <text evidence="2">The sequence shown here is derived from an EMBL/GenBank/DDBJ whole genome shotgun (WGS) entry which is preliminary data.</text>
</comment>
<feature type="non-terminal residue" evidence="2">
    <location>
        <position position="1"/>
    </location>
</feature>
<gene>
    <name evidence="2" type="ORF">BJ878DRAFT_404953</name>
</gene>
<organism evidence="2 3">
    <name type="scientific">Calycina marina</name>
    <dbReference type="NCBI Taxonomy" id="1763456"/>
    <lineage>
        <taxon>Eukaryota</taxon>
        <taxon>Fungi</taxon>
        <taxon>Dikarya</taxon>
        <taxon>Ascomycota</taxon>
        <taxon>Pezizomycotina</taxon>
        <taxon>Leotiomycetes</taxon>
        <taxon>Helotiales</taxon>
        <taxon>Pezizellaceae</taxon>
        <taxon>Calycina</taxon>
    </lineage>
</organism>
<proteinExistence type="predicted"/>
<dbReference type="AlphaFoldDB" id="A0A9P7Z1E7"/>
<name>A0A9P7Z1E7_9HELO</name>
<dbReference type="Proteomes" id="UP000887226">
    <property type="component" value="Unassembled WGS sequence"/>
</dbReference>
<sequence length="59" mass="6703">VAQVGFKYEAFVLFMSSVLDGKSTVGRLRKRPKKSSSNAKTTRKPFEDEPKKLLNFPEI</sequence>
<feature type="region of interest" description="Disordered" evidence="1">
    <location>
        <begin position="25"/>
        <end position="59"/>
    </location>
</feature>
<evidence type="ECO:0000313" key="2">
    <source>
        <dbReference type="EMBL" id="KAG9243110.1"/>
    </source>
</evidence>
<feature type="non-terminal residue" evidence="2">
    <location>
        <position position="59"/>
    </location>
</feature>
<evidence type="ECO:0000313" key="3">
    <source>
        <dbReference type="Proteomes" id="UP000887226"/>
    </source>
</evidence>
<evidence type="ECO:0000256" key="1">
    <source>
        <dbReference type="SAM" id="MobiDB-lite"/>
    </source>
</evidence>
<dbReference type="OrthoDB" id="3938054at2759"/>
<keyword evidence="3" id="KW-1185">Reference proteome</keyword>
<accession>A0A9P7Z1E7</accession>
<reference evidence="2" key="1">
    <citation type="journal article" date="2021" name="IMA Fungus">
        <title>Genomic characterization of three marine fungi, including Emericellopsis atlantica sp. nov. with signatures of a generalist lifestyle and marine biomass degradation.</title>
        <authorList>
            <person name="Hagestad O.C."/>
            <person name="Hou L."/>
            <person name="Andersen J.H."/>
            <person name="Hansen E.H."/>
            <person name="Altermark B."/>
            <person name="Li C."/>
            <person name="Kuhnert E."/>
            <person name="Cox R.J."/>
            <person name="Crous P.W."/>
            <person name="Spatafora J.W."/>
            <person name="Lail K."/>
            <person name="Amirebrahimi M."/>
            <person name="Lipzen A."/>
            <person name="Pangilinan J."/>
            <person name="Andreopoulos W."/>
            <person name="Hayes R.D."/>
            <person name="Ng V."/>
            <person name="Grigoriev I.V."/>
            <person name="Jackson S.A."/>
            <person name="Sutton T.D.S."/>
            <person name="Dobson A.D.W."/>
            <person name="Rama T."/>
        </authorList>
    </citation>
    <scope>NUCLEOTIDE SEQUENCE</scope>
    <source>
        <strain evidence="2">TRa3180A</strain>
    </source>
</reference>